<reference evidence="1 2" key="2">
    <citation type="journal article" date="2022" name="Mol. Ecol. Resour.">
        <title>The genomes of chicory, endive, great burdock and yacon provide insights into Asteraceae paleo-polyploidization history and plant inulin production.</title>
        <authorList>
            <person name="Fan W."/>
            <person name="Wang S."/>
            <person name="Wang H."/>
            <person name="Wang A."/>
            <person name="Jiang F."/>
            <person name="Liu H."/>
            <person name="Zhao H."/>
            <person name="Xu D."/>
            <person name="Zhang Y."/>
        </authorList>
    </citation>
    <scope>NUCLEOTIDE SEQUENCE [LARGE SCALE GENOMIC DNA]</scope>
    <source>
        <strain evidence="2">cv. Punajuju</strain>
        <tissue evidence="1">Leaves</tissue>
    </source>
</reference>
<dbReference type="EMBL" id="CM042012">
    <property type="protein sequence ID" value="KAI3751055.1"/>
    <property type="molecule type" value="Genomic_DNA"/>
</dbReference>
<accession>A0ACB9DX78</accession>
<evidence type="ECO:0000313" key="1">
    <source>
        <dbReference type="EMBL" id="KAI3751055.1"/>
    </source>
</evidence>
<protein>
    <submittedName>
        <fullName evidence="1">Uncharacterized protein</fullName>
    </submittedName>
</protein>
<name>A0ACB9DX78_CICIN</name>
<gene>
    <name evidence="1" type="ORF">L2E82_22073</name>
</gene>
<dbReference type="Proteomes" id="UP001055811">
    <property type="component" value="Linkage Group LG04"/>
</dbReference>
<organism evidence="1 2">
    <name type="scientific">Cichorium intybus</name>
    <name type="common">Chicory</name>
    <dbReference type="NCBI Taxonomy" id="13427"/>
    <lineage>
        <taxon>Eukaryota</taxon>
        <taxon>Viridiplantae</taxon>
        <taxon>Streptophyta</taxon>
        <taxon>Embryophyta</taxon>
        <taxon>Tracheophyta</taxon>
        <taxon>Spermatophyta</taxon>
        <taxon>Magnoliopsida</taxon>
        <taxon>eudicotyledons</taxon>
        <taxon>Gunneridae</taxon>
        <taxon>Pentapetalae</taxon>
        <taxon>asterids</taxon>
        <taxon>campanulids</taxon>
        <taxon>Asterales</taxon>
        <taxon>Asteraceae</taxon>
        <taxon>Cichorioideae</taxon>
        <taxon>Cichorieae</taxon>
        <taxon>Cichoriinae</taxon>
        <taxon>Cichorium</taxon>
    </lineage>
</organism>
<reference evidence="2" key="1">
    <citation type="journal article" date="2022" name="Mol. Ecol. Resour.">
        <title>The genomes of chicory, endive, great burdock and yacon provide insights into Asteraceae palaeo-polyploidization history and plant inulin production.</title>
        <authorList>
            <person name="Fan W."/>
            <person name="Wang S."/>
            <person name="Wang H."/>
            <person name="Wang A."/>
            <person name="Jiang F."/>
            <person name="Liu H."/>
            <person name="Zhao H."/>
            <person name="Xu D."/>
            <person name="Zhang Y."/>
        </authorList>
    </citation>
    <scope>NUCLEOTIDE SEQUENCE [LARGE SCALE GENOMIC DNA]</scope>
    <source>
        <strain evidence="2">cv. Punajuju</strain>
    </source>
</reference>
<comment type="caution">
    <text evidence="1">The sequence shown here is derived from an EMBL/GenBank/DDBJ whole genome shotgun (WGS) entry which is preliminary data.</text>
</comment>
<sequence>MTARKVPILYYLTRNGQLEHPHLIDVPLSSPHGLYLRVEAASLLSITLAFAWQKASLLSITKLPNKTIHKNTIRIVRQIIELLLLLCAFGSAMTDQEAASELEYLGRIKILNLVPLMGYCLASEQRIAIYDDIENISLHNLLYDLRLGVQVTED</sequence>
<proteinExistence type="predicted"/>
<keyword evidence="2" id="KW-1185">Reference proteome</keyword>
<evidence type="ECO:0000313" key="2">
    <source>
        <dbReference type="Proteomes" id="UP001055811"/>
    </source>
</evidence>